<dbReference type="SMART" id="SM00356">
    <property type="entry name" value="ZnF_C3H1"/>
    <property type="match status" value="3"/>
</dbReference>
<dbReference type="InterPro" id="IPR045072">
    <property type="entry name" value="MKRN-like"/>
</dbReference>
<accession>A0AAD3CPL2</accession>
<feature type="domain" description="C3H1-type" evidence="6">
    <location>
        <begin position="8"/>
        <end position="36"/>
    </location>
</feature>
<keyword evidence="1 4" id="KW-0479">Metal-binding</keyword>
<evidence type="ECO:0000256" key="5">
    <source>
        <dbReference type="SAM" id="MobiDB-lite"/>
    </source>
</evidence>
<dbReference type="PANTHER" id="PTHR11224">
    <property type="entry name" value="MAKORIN-RELATED"/>
    <property type="match status" value="1"/>
</dbReference>
<feature type="domain" description="C3H1-type" evidence="6">
    <location>
        <begin position="45"/>
        <end position="77"/>
    </location>
</feature>
<dbReference type="GO" id="GO:0008270">
    <property type="term" value="F:zinc ion binding"/>
    <property type="evidence" value="ECO:0007669"/>
    <property type="project" value="UniProtKB-KW"/>
</dbReference>
<proteinExistence type="predicted"/>
<gene>
    <name evidence="7" type="ORF">CTEN210_06302</name>
</gene>
<dbReference type="Proteomes" id="UP001054902">
    <property type="component" value="Unassembled WGS sequence"/>
</dbReference>
<dbReference type="Pfam" id="PF00642">
    <property type="entry name" value="zf-CCCH"/>
    <property type="match status" value="1"/>
</dbReference>
<feature type="domain" description="C3H1-type" evidence="6">
    <location>
        <begin position="185"/>
        <end position="212"/>
    </location>
</feature>
<keyword evidence="8" id="KW-1185">Reference proteome</keyword>
<feature type="zinc finger region" description="C3H1-type" evidence="4">
    <location>
        <begin position="8"/>
        <end position="36"/>
    </location>
</feature>
<keyword evidence="2 4" id="KW-0863">Zinc-finger</keyword>
<dbReference type="PROSITE" id="PS50103">
    <property type="entry name" value="ZF_C3H1"/>
    <property type="match status" value="3"/>
</dbReference>
<dbReference type="InterPro" id="IPR036855">
    <property type="entry name" value="Znf_CCCH_sf"/>
</dbReference>
<sequence>MTIMSKQQLIRPLCRFYLMGKCRYTDEVCTFSHRSGEGDETIEEARKNIHCPFHENKEKRYLRCRHQSNCWFSHGAEEEEEGEEELSADLVCTVIEKGQRFALFSDCDHTCCYCCARKWHRNKHRRDAILARPAEAQKHVHQPGNKPLMRHSCPMCRQLSKNLYPSKHYLKGEEKKAYIATYIDEQNKRQCHYYASGTCPFGDECNFQHVDENGNDLFELHNSRLKARLELLKELDADPIPLENSFAQENPSIWWDWDATDDDDDIDDESVYGTSMHVSSDAGAAEWSLANENPFSTYFNENEEEAFHHSTNTISGMNGNHEDCNVFASVMAQYHEELAARDNSPSDEMERSHALSFLRD</sequence>
<evidence type="ECO:0000256" key="3">
    <source>
        <dbReference type="ARBA" id="ARBA00022833"/>
    </source>
</evidence>
<organism evidence="7 8">
    <name type="scientific">Chaetoceros tenuissimus</name>
    <dbReference type="NCBI Taxonomy" id="426638"/>
    <lineage>
        <taxon>Eukaryota</taxon>
        <taxon>Sar</taxon>
        <taxon>Stramenopiles</taxon>
        <taxon>Ochrophyta</taxon>
        <taxon>Bacillariophyta</taxon>
        <taxon>Coscinodiscophyceae</taxon>
        <taxon>Chaetocerotophycidae</taxon>
        <taxon>Chaetocerotales</taxon>
        <taxon>Chaetocerotaceae</taxon>
        <taxon>Chaetoceros</taxon>
    </lineage>
</organism>
<evidence type="ECO:0000256" key="4">
    <source>
        <dbReference type="PROSITE-ProRule" id="PRU00723"/>
    </source>
</evidence>
<dbReference type="SUPFAM" id="SSF90229">
    <property type="entry name" value="CCCH zinc finger"/>
    <property type="match status" value="1"/>
</dbReference>
<reference evidence="7 8" key="1">
    <citation type="journal article" date="2021" name="Sci. Rep.">
        <title>The genome of the diatom Chaetoceros tenuissimus carries an ancient integrated fragment of an extant virus.</title>
        <authorList>
            <person name="Hongo Y."/>
            <person name="Kimura K."/>
            <person name="Takaki Y."/>
            <person name="Yoshida Y."/>
            <person name="Baba S."/>
            <person name="Kobayashi G."/>
            <person name="Nagasaki K."/>
            <person name="Hano T."/>
            <person name="Tomaru Y."/>
        </authorList>
    </citation>
    <scope>NUCLEOTIDE SEQUENCE [LARGE SCALE GENOMIC DNA]</scope>
    <source>
        <strain evidence="7 8">NIES-3715</strain>
    </source>
</reference>
<keyword evidence="3 4" id="KW-0862">Zinc</keyword>
<dbReference type="Gene3D" id="3.30.1370.210">
    <property type="match status" value="1"/>
</dbReference>
<dbReference type="GO" id="GO:0000209">
    <property type="term" value="P:protein polyubiquitination"/>
    <property type="evidence" value="ECO:0007669"/>
    <property type="project" value="InterPro"/>
</dbReference>
<comment type="caution">
    <text evidence="7">The sequence shown here is derived from an EMBL/GenBank/DDBJ whole genome shotgun (WGS) entry which is preliminary data.</text>
</comment>
<evidence type="ECO:0000256" key="1">
    <source>
        <dbReference type="ARBA" id="ARBA00022723"/>
    </source>
</evidence>
<dbReference type="InterPro" id="IPR000571">
    <property type="entry name" value="Znf_CCCH"/>
</dbReference>
<name>A0AAD3CPL2_9STRA</name>
<dbReference type="Gene3D" id="4.10.1000.10">
    <property type="entry name" value="Zinc finger, CCCH-type"/>
    <property type="match status" value="1"/>
</dbReference>
<protein>
    <recommendedName>
        <fullName evidence="6">C3H1-type domain-containing protein</fullName>
    </recommendedName>
</protein>
<feature type="region of interest" description="Disordered" evidence="5">
    <location>
        <begin position="339"/>
        <end position="360"/>
    </location>
</feature>
<dbReference type="PANTHER" id="PTHR11224:SF10">
    <property type="entry name" value="IP09428P-RELATED"/>
    <property type="match status" value="1"/>
</dbReference>
<feature type="zinc finger region" description="C3H1-type" evidence="4">
    <location>
        <begin position="45"/>
        <end position="77"/>
    </location>
</feature>
<dbReference type="EMBL" id="BLLK01000038">
    <property type="protein sequence ID" value="GFH49826.1"/>
    <property type="molecule type" value="Genomic_DNA"/>
</dbReference>
<feature type="compositionally biased region" description="Basic and acidic residues" evidence="5">
    <location>
        <begin position="348"/>
        <end position="360"/>
    </location>
</feature>
<evidence type="ECO:0000259" key="6">
    <source>
        <dbReference type="PROSITE" id="PS50103"/>
    </source>
</evidence>
<evidence type="ECO:0000256" key="2">
    <source>
        <dbReference type="ARBA" id="ARBA00022771"/>
    </source>
</evidence>
<dbReference type="AlphaFoldDB" id="A0AAD3CPL2"/>
<evidence type="ECO:0000313" key="7">
    <source>
        <dbReference type="EMBL" id="GFH49826.1"/>
    </source>
</evidence>
<feature type="zinc finger region" description="C3H1-type" evidence="4">
    <location>
        <begin position="185"/>
        <end position="212"/>
    </location>
</feature>
<dbReference type="GO" id="GO:0061630">
    <property type="term" value="F:ubiquitin protein ligase activity"/>
    <property type="evidence" value="ECO:0007669"/>
    <property type="project" value="InterPro"/>
</dbReference>
<evidence type="ECO:0000313" key="8">
    <source>
        <dbReference type="Proteomes" id="UP001054902"/>
    </source>
</evidence>